<dbReference type="AlphaFoldDB" id="A0AAD6XVQ7"/>
<feature type="compositionally biased region" description="Polar residues" evidence="1">
    <location>
        <begin position="19"/>
        <end position="79"/>
    </location>
</feature>
<keyword evidence="2" id="KW-0812">Transmembrane</keyword>
<feature type="compositionally biased region" description="Pro residues" evidence="1">
    <location>
        <begin position="80"/>
        <end position="101"/>
    </location>
</feature>
<feature type="region of interest" description="Disordered" evidence="1">
    <location>
        <begin position="1"/>
        <end position="187"/>
    </location>
</feature>
<name>A0AAD6XVQ7_9AGAR</name>
<feature type="compositionally biased region" description="Low complexity" evidence="1">
    <location>
        <begin position="251"/>
        <end position="260"/>
    </location>
</feature>
<feature type="region of interest" description="Disordered" evidence="1">
    <location>
        <begin position="245"/>
        <end position="288"/>
    </location>
</feature>
<sequence>MGATQDGILGAKTSVPEGDSQSQTQTNAEGDSQSQTQTNAEGDSQSQTQTNAEGDSQSQAETNVEGADSQSQAQTNSDSPPRPPTVPPPAGSLISTPPPQATSPVLRPTTAAVSDPPAASSTESPPFSVGPAVPMKSATAGASDPPFPSQANPNAASESSPAFITASVAPSQATPSNSSTQAATSSASGSKHFPVLVWVLVPALVITALVAGFVAYRCRRRLMRTRVQPPQDELCGNGGITGPSELYPYNQSTSQSSISSRVPDEKHHLCPDVEPSAAEAPNESDHAAAGAAPLMRAPTFATVDLPLCPPPYDWSWLPAPAPLQAAGPGAVTSRPFPRLQSAL</sequence>
<evidence type="ECO:0000256" key="2">
    <source>
        <dbReference type="SAM" id="Phobius"/>
    </source>
</evidence>
<organism evidence="3 4">
    <name type="scientific">Mycena pura</name>
    <dbReference type="NCBI Taxonomy" id="153505"/>
    <lineage>
        <taxon>Eukaryota</taxon>
        <taxon>Fungi</taxon>
        <taxon>Dikarya</taxon>
        <taxon>Basidiomycota</taxon>
        <taxon>Agaricomycotina</taxon>
        <taxon>Agaricomycetes</taxon>
        <taxon>Agaricomycetidae</taxon>
        <taxon>Agaricales</taxon>
        <taxon>Marasmiineae</taxon>
        <taxon>Mycenaceae</taxon>
        <taxon>Mycena</taxon>
    </lineage>
</organism>
<dbReference type="Proteomes" id="UP001219525">
    <property type="component" value="Unassembled WGS sequence"/>
</dbReference>
<feature type="compositionally biased region" description="Low complexity" evidence="1">
    <location>
        <begin position="149"/>
        <end position="162"/>
    </location>
</feature>
<comment type="caution">
    <text evidence="3">The sequence shown here is derived from an EMBL/GenBank/DDBJ whole genome shotgun (WGS) entry which is preliminary data.</text>
</comment>
<proteinExistence type="predicted"/>
<keyword evidence="2" id="KW-0472">Membrane</keyword>
<feature type="transmembrane region" description="Helical" evidence="2">
    <location>
        <begin position="195"/>
        <end position="216"/>
    </location>
</feature>
<dbReference type="EMBL" id="JARJCW010000171">
    <property type="protein sequence ID" value="KAJ7189614.1"/>
    <property type="molecule type" value="Genomic_DNA"/>
</dbReference>
<protein>
    <submittedName>
        <fullName evidence="3">Uncharacterized protein</fullName>
    </submittedName>
</protein>
<evidence type="ECO:0000313" key="3">
    <source>
        <dbReference type="EMBL" id="KAJ7189614.1"/>
    </source>
</evidence>
<feature type="compositionally biased region" description="Basic and acidic residues" evidence="1">
    <location>
        <begin position="262"/>
        <end position="271"/>
    </location>
</feature>
<accession>A0AAD6XVQ7</accession>
<reference evidence="3" key="1">
    <citation type="submission" date="2023-03" db="EMBL/GenBank/DDBJ databases">
        <title>Massive genome expansion in bonnet fungi (Mycena s.s.) driven by repeated elements and novel gene families across ecological guilds.</title>
        <authorList>
            <consortium name="Lawrence Berkeley National Laboratory"/>
            <person name="Harder C.B."/>
            <person name="Miyauchi S."/>
            <person name="Viragh M."/>
            <person name="Kuo A."/>
            <person name="Thoen E."/>
            <person name="Andreopoulos B."/>
            <person name="Lu D."/>
            <person name="Skrede I."/>
            <person name="Drula E."/>
            <person name="Henrissat B."/>
            <person name="Morin E."/>
            <person name="Kohler A."/>
            <person name="Barry K."/>
            <person name="LaButti K."/>
            <person name="Morin E."/>
            <person name="Salamov A."/>
            <person name="Lipzen A."/>
            <person name="Mereny Z."/>
            <person name="Hegedus B."/>
            <person name="Baldrian P."/>
            <person name="Stursova M."/>
            <person name="Weitz H."/>
            <person name="Taylor A."/>
            <person name="Grigoriev I.V."/>
            <person name="Nagy L.G."/>
            <person name="Martin F."/>
            <person name="Kauserud H."/>
        </authorList>
    </citation>
    <scope>NUCLEOTIDE SEQUENCE</scope>
    <source>
        <strain evidence="3">9144</strain>
    </source>
</reference>
<keyword evidence="2" id="KW-1133">Transmembrane helix</keyword>
<keyword evidence="4" id="KW-1185">Reference proteome</keyword>
<gene>
    <name evidence="3" type="ORF">GGX14DRAFT_608769</name>
</gene>
<feature type="compositionally biased region" description="Low complexity" evidence="1">
    <location>
        <begin position="169"/>
        <end position="187"/>
    </location>
</feature>
<evidence type="ECO:0000313" key="4">
    <source>
        <dbReference type="Proteomes" id="UP001219525"/>
    </source>
</evidence>
<evidence type="ECO:0000256" key="1">
    <source>
        <dbReference type="SAM" id="MobiDB-lite"/>
    </source>
</evidence>